<name>A0ABX0XH14_9BACT</name>
<dbReference type="Proteomes" id="UP000770785">
    <property type="component" value="Unassembled WGS sequence"/>
</dbReference>
<accession>A0ABX0XH14</accession>
<sequence>MLTHYACTHCGGWILWFDTREPIACPNCTDVRNALPEEDFTYLRIDAAEGKYRTEWRETLPGLWEFWTVPQLGLGSHGWLIIREEGNIAFEAAPYYDEASKQKIQELGGIQILGASHPHGYGALWQLQEQHQPEELIIHRDDLVHTKAFKVNRPIDDVHRLDDQREMRRLGGHYEGQTALYDGEYKILFLGDALKIDFGPDGVTPVALSCHKGYHYAIPLTRDELLHYRDVFGRYDFEHVCTPFEFGRGIGCHEAVALVNYLLDTDIHTGPVPLKLLLEHAATSA</sequence>
<dbReference type="RefSeq" id="WP_209037992.1">
    <property type="nucleotide sequence ID" value="NZ_JAATJH010000009.1"/>
</dbReference>
<gene>
    <name evidence="1" type="ORF">GGR27_003682</name>
</gene>
<dbReference type="Gene3D" id="3.60.15.10">
    <property type="entry name" value="Ribonuclease Z/Hydroxyacylglutathione hydrolase-like"/>
    <property type="match status" value="1"/>
</dbReference>
<dbReference type="InterPro" id="IPR036866">
    <property type="entry name" value="RibonucZ/Hydroxyglut_hydro"/>
</dbReference>
<comment type="caution">
    <text evidence="1">The sequence shown here is derived from an EMBL/GenBank/DDBJ whole genome shotgun (WGS) entry which is preliminary data.</text>
</comment>
<protein>
    <submittedName>
        <fullName evidence="1">Glutaredoxin</fullName>
    </submittedName>
</protein>
<dbReference type="EMBL" id="JAATJH010000009">
    <property type="protein sequence ID" value="NJC28161.1"/>
    <property type="molecule type" value="Genomic_DNA"/>
</dbReference>
<proteinExistence type="predicted"/>
<organism evidence="1 2">
    <name type="scientific">Neolewinella antarctica</name>
    <dbReference type="NCBI Taxonomy" id="442734"/>
    <lineage>
        <taxon>Bacteria</taxon>
        <taxon>Pseudomonadati</taxon>
        <taxon>Bacteroidota</taxon>
        <taxon>Saprospiria</taxon>
        <taxon>Saprospirales</taxon>
        <taxon>Lewinellaceae</taxon>
        <taxon>Neolewinella</taxon>
    </lineage>
</organism>
<dbReference type="PANTHER" id="PTHR36839:SF1">
    <property type="entry name" value="METALLO-BETA-LACTAMASE FAMILY PROTEIN (AFU_ORTHOLOGUE AFUA_5G12770)"/>
    <property type="match status" value="1"/>
</dbReference>
<dbReference type="PANTHER" id="PTHR36839">
    <property type="entry name" value="METALLO-BETA-LACTAMASE FAMILY PROTEIN (AFU_ORTHOLOGUE AFUA_5G12770)"/>
    <property type="match status" value="1"/>
</dbReference>
<evidence type="ECO:0000313" key="2">
    <source>
        <dbReference type="Proteomes" id="UP000770785"/>
    </source>
</evidence>
<dbReference type="SUPFAM" id="SSF56281">
    <property type="entry name" value="Metallo-hydrolase/oxidoreductase"/>
    <property type="match status" value="1"/>
</dbReference>
<reference evidence="1 2" key="1">
    <citation type="submission" date="2020-03" db="EMBL/GenBank/DDBJ databases">
        <title>Genomic Encyclopedia of Type Strains, Phase IV (KMG-IV): sequencing the most valuable type-strain genomes for metagenomic binning, comparative biology and taxonomic classification.</title>
        <authorList>
            <person name="Goeker M."/>
        </authorList>
    </citation>
    <scope>NUCLEOTIDE SEQUENCE [LARGE SCALE GENOMIC DNA]</scope>
    <source>
        <strain evidence="1 2">DSM 105096</strain>
    </source>
</reference>
<evidence type="ECO:0000313" key="1">
    <source>
        <dbReference type="EMBL" id="NJC28161.1"/>
    </source>
</evidence>
<keyword evidence="2" id="KW-1185">Reference proteome</keyword>